<gene>
    <name evidence="1" type="ORF">B0T21DRAFT_164297</name>
</gene>
<dbReference type="AlphaFoldDB" id="A0AA40BND9"/>
<dbReference type="Proteomes" id="UP001172159">
    <property type="component" value="Unassembled WGS sequence"/>
</dbReference>
<evidence type="ECO:0000313" key="2">
    <source>
        <dbReference type="Proteomes" id="UP001172159"/>
    </source>
</evidence>
<dbReference type="EMBL" id="JAUKTV010000005">
    <property type="protein sequence ID" value="KAK0737431.1"/>
    <property type="molecule type" value="Genomic_DNA"/>
</dbReference>
<reference evidence="1" key="1">
    <citation type="submission" date="2023-06" db="EMBL/GenBank/DDBJ databases">
        <title>Genome-scale phylogeny and comparative genomics of the fungal order Sordariales.</title>
        <authorList>
            <consortium name="Lawrence Berkeley National Laboratory"/>
            <person name="Hensen N."/>
            <person name="Bonometti L."/>
            <person name="Westerberg I."/>
            <person name="Brannstrom I.O."/>
            <person name="Guillou S."/>
            <person name="Cros-Aarteil S."/>
            <person name="Calhoun S."/>
            <person name="Haridas S."/>
            <person name="Kuo A."/>
            <person name="Mondo S."/>
            <person name="Pangilinan J."/>
            <person name="Riley R."/>
            <person name="Labutti K."/>
            <person name="Andreopoulos B."/>
            <person name="Lipzen A."/>
            <person name="Chen C."/>
            <person name="Yanf M."/>
            <person name="Daum C."/>
            <person name="Ng V."/>
            <person name="Clum A."/>
            <person name="Steindorff A."/>
            <person name="Ohm R."/>
            <person name="Martin F."/>
            <person name="Silar P."/>
            <person name="Natvig D."/>
            <person name="Lalanne C."/>
            <person name="Gautier V."/>
            <person name="Ament-Velasquez S.L."/>
            <person name="Kruys A."/>
            <person name="Hutchinson M.I."/>
            <person name="Powell A.J."/>
            <person name="Barry K."/>
            <person name="Miller A.N."/>
            <person name="Grigoriev I.V."/>
            <person name="Debuchy R."/>
            <person name="Gladieux P."/>
            <person name="Thoren M.H."/>
            <person name="Johannesson H."/>
        </authorList>
    </citation>
    <scope>NUCLEOTIDE SEQUENCE</scope>
    <source>
        <strain evidence="1">CBS 540.89</strain>
    </source>
</reference>
<proteinExistence type="predicted"/>
<keyword evidence="2" id="KW-1185">Reference proteome</keyword>
<sequence>MFKEGWLHPETVPLVTAIYLASKSELQNSFRGKRFDKWRKKYGNGKFVERFHGTTRLCKVGDSGSELWRCGQAGCYLCSILRTSFDVGKANSKGMFGKGIYTTRASSTNIYTNSNTLSENRAILICRVVANRPERLSKADNEKNGVRAGFNSVEGLTKSDGGGLNYPETVVYWNNAIVPVGLVVYRERSTWQAIKATVGQLLDS</sequence>
<protein>
    <recommendedName>
        <fullName evidence="3">PARP catalytic domain-containing protein</fullName>
    </recommendedName>
</protein>
<dbReference type="PANTHER" id="PTHR31681">
    <property type="entry name" value="C2H2-LIKE ZINC FINGER PROTEIN"/>
    <property type="match status" value="1"/>
</dbReference>
<dbReference type="Gene3D" id="3.90.228.10">
    <property type="match status" value="1"/>
</dbReference>
<accession>A0AA40BND9</accession>
<name>A0AA40BND9_9PEZI</name>
<evidence type="ECO:0000313" key="1">
    <source>
        <dbReference type="EMBL" id="KAK0737431.1"/>
    </source>
</evidence>
<comment type="caution">
    <text evidence="1">The sequence shown here is derived from an EMBL/GenBank/DDBJ whole genome shotgun (WGS) entry which is preliminary data.</text>
</comment>
<organism evidence="1 2">
    <name type="scientific">Apiosordaria backusii</name>
    <dbReference type="NCBI Taxonomy" id="314023"/>
    <lineage>
        <taxon>Eukaryota</taxon>
        <taxon>Fungi</taxon>
        <taxon>Dikarya</taxon>
        <taxon>Ascomycota</taxon>
        <taxon>Pezizomycotina</taxon>
        <taxon>Sordariomycetes</taxon>
        <taxon>Sordariomycetidae</taxon>
        <taxon>Sordariales</taxon>
        <taxon>Lasiosphaeriaceae</taxon>
        <taxon>Apiosordaria</taxon>
    </lineage>
</organism>
<dbReference type="PANTHER" id="PTHR31681:SF3">
    <property type="entry name" value="OS04G0690100 PROTEIN"/>
    <property type="match status" value="1"/>
</dbReference>
<dbReference type="SUPFAM" id="SSF56399">
    <property type="entry name" value="ADP-ribosylation"/>
    <property type="match status" value="1"/>
</dbReference>
<evidence type="ECO:0008006" key="3">
    <source>
        <dbReference type="Google" id="ProtNLM"/>
    </source>
</evidence>